<sequence length="314" mass="33852">MSNQDRDNSGGFVFDGGQHTFSGPMAAGSNSQAVQHGDSASQPSPPRQRTPDTVSAGESRLATAVVVTAIEEEFRAVAEHLSAPFDEHTEKDTLYKIGFLRGQRQDWRVALAQAGPGNVGAGVHLERARSAFAPDVILFVGVAGGLKDVRLGDVVVADAIYDYESAKELENSYQPRMKTASPSHRCVQRAMDVARSDEWQQRVRTVLPPDMPRPRALVKPLAAGGKLVAHDQALTRQRLRAYCGDATAVEMEGYGFLQSAYMSAGVDALVVRGISDLLTGKDERNDAYWQPVAARTAAAFACEFLDTFALSGGR</sequence>
<dbReference type="EMBL" id="BAABDD010000029">
    <property type="protein sequence ID" value="GAA3759541.1"/>
    <property type="molecule type" value="Genomic_DNA"/>
</dbReference>
<protein>
    <submittedName>
        <fullName evidence="3">5'-methylthioadenosine/S-adenosylhomocysteine nucleosidase</fullName>
    </submittedName>
</protein>
<dbReference type="Gene3D" id="3.40.50.1580">
    <property type="entry name" value="Nucleoside phosphorylase domain"/>
    <property type="match status" value="1"/>
</dbReference>
<dbReference type="InterPro" id="IPR035994">
    <property type="entry name" value="Nucleoside_phosphorylase_sf"/>
</dbReference>
<dbReference type="PANTHER" id="PTHR46832">
    <property type="entry name" value="5'-METHYLTHIOADENOSINE/S-ADENOSYLHOMOCYSTEINE NUCLEOSIDASE"/>
    <property type="match status" value="1"/>
</dbReference>
<dbReference type="PANTHER" id="PTHR46832:SF1">
    <property type="entry name" value="5'-METHYLTHIOADENOSINE_S-ADENOSYLHOMOCYSTEINE NUCLEOSIDASE"/>
    <property type="match status" value="1"/>
</dbReference>
<evidence type="ECO:0000256" key="1">
    <source>
        <dbReference type="SAM" id="MobiDB-lite"/>
    </source>
</evidence>
<name>A0ABP7G9J7_9ACTN</name>
<proteinExistence type="predicted"/>
<dbReference type="SUPFAM" id="SSF53167">
    <property type="entry name" value="Purine and uridine phosphorylases"/>
    <property type="match status" value="1"/>
</dbReference>
<dbReference type="Proteomes" id="UP001500908">
    <property type="component" value="Unassembled WGS sequence"/>
</dbReference>
<keyword evidence="4" id="KW-1185">Reference proteome</keyword>
<evidence type="ECO:0000313" key="3">
    <source>
        <dbReference type="EMBL" id="GAA3759541.1"/>
    </source>
</evidence>
<dbReference type="InterPro" id="IPR000845">
    <property type="entry name" value="Nucleoside_phosphorylase_d"/>
</dbReference>
<dbReference type="RefSeq" id="WP_344975220.1">
    <property type="nucleotide sequence ID" value="NZ_BAABDD010000029.1"/>
</dbReference>
<reference evidence="4" key="1">
    <citation type="journal article" date="2019" name="Int. J. Syst. Evol. Microbiol.">
        <title>The Global Catalogue of Microorganisms (GCM) 10K type strain sequencing project: providing services to taxonomists for standard genome sequencing and annotation.</title>
        <authorList>
            <consortium name="The Broad Institute Genomics Platform"/>
            <consortium name="The Broad Institute Genome Sequencing Center for Infectious Disease"/>
            <person name="Wu L."/>
            <person name="Ma J."/>
        </authorList>
    </citation>
    <scope>NUCLEOTIDE SEQUENCE [LARGE SCALE GENOMIC DNA]</scope>
    <source>
        <strain evidence="4">JCM 17137</strain>
    </source>
</reference>
<comment type="caution">
    <text evidence="3">The sequence shown here is derived from an EMBL/GenBank/DDBJ whole genome shotgun (WGS) entry which is preliminary data.</text>
</comment>
<evidence type="ECO:0000259" key="2">
    <source>
        <dbReference type="Pfam" id="PF01048"/>
    </source>
</evidence>
<evidence type="ECO:0000313" key="4">
    <source>
        <dbReference type="Proteomes" id="UP001500908"/>
    </source>
</evidence>
<gene>
    <name evidence="3" type="ORF">GCM10022402_41850</name>
</gene>
<feature type="domain" description="Nucleoside phosphorylase" evidence="2">
    <location>
        <begin position="64"/>
        <end position="305"/>
    </location>
</feature>
<organism evidence="3 4">
    <name type="scientific">Salinactinospora qingdaonensis</name>
    <dbReference type="NCBI Taxonomy" id="702744"/>
    <lineage>
        <taxon>Bacteria</taxon>
        <taxon>Bacillati</taxon>
        <taxon>Actinomycetota</taxon>
        <taxon>Actinomycetes</taxon>
        <taxon>Streptosporangiales</taxon>
        <taxon>Nocardiopsidaceae</taxon>
        <taxon>Salinactinospora</taxon>
    </lineage>
</organism>
<accession>A0ABP7G9J7</accession>
<feature type="region of interest" description="Disordered" evidence="1">
    <location>
        <begin position="1"/>
        <end position="58"/>
    </location>
</feature>
<dbReference type="Pfam" id="PF01048">
    <property type="entry name" value="PNP_UDP_1"/>
    <property type="match status" value="1"/>
</dbReference>
<feature type="compositionally biased region" description="Polar residues" evidence="1">
    <location>
        <begin position="28"/>
        <end position="42"/>
    </location>
</feature>
<dbReference type="CDD" id="cd09008">
    <property type="entry name" value="MTAN"/>
    <property type="match status" value="1"/>
</dbReference>